<sequence length="148" mass="17201">MGLMCISLSTFFKHQREKLFPGIYLHWKKYQEGLITKMKSHSDLMIAGDGRHDSMGHSAKYCAYTVFCCTVPFIIHFTMVQRNEVGSSPAMEYHGFVRCMEYLLGTGLLIKTFVSDRHSGIAKHMREKLTTIKHYFDIWHLKKSMLSE</sequence>
<comment type="caution">
    <text evidence="1">The sequence shown here is derived from an EMBL/GenBank/DDBJ whole genome shotgun (WGS) entry which is preliminary data.</text>
</comment>
<dbReference type="EMBL" id="CACRXK020000284">
    <property type="protein sequence ID" value="CAB3980366.1"/>
    <property type="molecule type" value="Genomic_DNA"/>
</dbReference>
<dbReference type="AlphaFoldDB" id="A0A7D9HBA8"/>
<name>A0A7D9HBA8_PARCT</name>
<protein>
    <submittedName>
        <fullName evidence="1">Uncharacterized protein</fullName>
    </submittedName>
</protein>
<keyword evidence="2" id="KW-1185">Reference proteome</keyword>
<proteinExistence type="predicted"/>
<dbReference type="Proteomes" id="UP001152795">
    <property type="component" value="Unassembled WGS sequence"/>
</dbReference>
<organism evidence="1 2">
    <name type="scientific">Paramuricea clavata</name>
    <name type="common">Red gorgonian</name>
    <name type="synonym">Violescent sea-whip</name>
    <dbReference type="NCBI Taxonomy" id="317549"/>
    <lineage>
        <taxon>Eukaryota</taxon>
        <taxon>Metazoa</taxon>
        <taxon>Cnidaria</taxon>
        <taxon>Anthozoa</taxon>
        <taxon>Octocorallia</taxon>
        <taxon>Malacalcyonacea</taxon>
        <taxon>Plexauridae</taxon>
        <taxon>Paramuricea</taxon>
    </lineage>
</organism>
<evidence type="ECO:0000313" key="1">
    <source>
        <dbReference type="EMBL" id="CAB3980366.1"/>
    </source>
</evidence>
<gene>
    <name evidence="1" type="ORF">PACLA_8A002666</name>
</gene>
<evidence type="ECO:0000313" key="2">
    <source>
        <dbReference type="Proteomes" id="UP001152795"/>
    </source>
</evidence>
<dbReference type="OrthoDB" id="5980867at2759"/>
<dbReference type="PANTHER" id="PTHR31751:SF40">
    <property type="match status" value="1"/>
</dbReference>
<dbReference type="PANTHER" id="PTHR31751">
    <property type="entry name" value="SI:CH211-108C17.2-RELATED-RELATED"/>
    <property type="match status" value="1"/>
</dbReference>
<reference evidence="1" key="1">
    <citation type="submission" date="2020-04" db="EMBL/GenBank/DDBJ databases">
        <authorList>
            <person name="Alioto T."/>
            <person name="Alioto T."/>
            <person name="Gomez Garrido J."/>
        </authorList>
    </citation>
    <scope>NUCLEOTIDE SEQUENCE</scope>
    <source>
        <strain evidence="1">A484AB</strain>
    </source>
</reference>
<accession>A0A7D9HBA8</accession>